<sequence length="358" mass="39968">MGNLKSHWEDEKEDFPEDVRRKYRYTAAAHRGLGRGSIFQLQLIDILVEVERKITCKIKVCNDQEIYLAQYLHEKAETTPVSVLVKEQKFPPLNWRARSSKEYERPQHSQSLEKKVHQNYCSGPTPGSEGVVLVGVEGPSLYSNARSSGEEPASLKACLFSFVVVVLLQLCQPLSFCLLSRQKRTRNCTLTVEYIKPAYQPQQKHENNGSGQPTKQKGERKKPAAPLCGLLLQAAGRAAEEVVSKKLVGHGSSPELNSPSTSGAFSSIIHSRNSLKQLFPLIPTGEKCGQRRRLKFSQRSFIYPSRSRRLHQQILQEQGTLHSFVDSADWESRFGGSAEPLVKEPVVNIEAGSSGGLL</sequence>
<organism evidence="2 3">
    <name type="scientific">Anas platyrhynchos</name>
    <name type="common">Mallard</name>
    <name type="synonym">Anas boschas</name>
    <dbReference type="NCBI Taxonomy" id="8839"/>
    <lineage>
        <taxon>Eukaryota</taxon>
        <taxon>Metazoa</taxon>
        <taxon>Chordata</taxon>
        <taxon>Craniata</taxon>
        <taxon>Vertebrata</taxon>
        <taxon>Euteleostomi</taxon>
        <taxon>Archelosauria</taxon>
        <taxon>Archosauria</taxon>
        <taxon>Dinosauria</taxon>
        <taxon>Saurischia</taxon>
        <taxon>Theropoda</taxon>
        <taxon>Coelurosauria</taxon>
        <taxon>Aves</taxon>
        <taxon>Neognathae</taxon>
        <taxon>Galloanserae</taxon>
        <taxon>Anseriformes</taxon>
        <taxon>Anatidae</taxon>
        <taxon>Anatinae</taxon>
        <taxon>Anas</taxon>
    </lineage>
</organism>
<evidence type="ECO:0000313" key="3">
    <source>
        <dbReference type="Proteomes" id="UP000296049"/>
    </source>
</evidence>
<evidence type="ECO:0000256" key="1">
    <source>
        <dbReference type="SAM" id="MobiDB-lite"/>
    </source>
</evidence>
<dbReference type="EMBL" id="KB743685">
    <property type="protein sequence ID" value="EOA97468.1"/>
    <property type="molecule type" value="Genomic_DNA"/>
</dbReference>
<feature type="region of interest" description="Disordered" evidence="1">
    <location>
        <begin position="199"/>
        <end position="220"/>
    </location>
</feature>
<name>R0KW13_ANAPL</name>
<protein>
    <submittedName>
        <fullName evidence="2">Uncharacterized protein</fullName>
    </submittedName>
</protein>
<reference evidence="3" key="1">
    <citation type="journal article" date="2013" name="Nat. Genet.">
        <title>The duck genome and transcriptome provide insight into an avian influenza virus reservoir species.</title>
        <authorList>
            <person name="Huang Y."/>
            <person name="Li Y."/>
            <person name="Burt D.W."/>
            <person name="Chen H."/>
            <person name="Zhang Y."/>
            <person name="Qian W."/>
            <person name="Kim H."/>
            <person name="Gan S."/>
            <person name="Zhao Y."/>
            <person name="Li J."/>
            <person name="Yi K."/>
            <person name="Feng H."/>
            <person name="Zhu P."/>
            <person name="Li B."/>
            <person name="Liu Q."/>
            <person name="Fairley S."/>
            <person name="Magor K.E."/>
            <person name="Du Z."/>
            <person name="Hu X."/>
            <person name="Goodman L."/>
            <person name="Tafer H."/>
            <person name="Vignal A."/>
            <person name="Lee T."/>
            <person name="Kim K.W."/>
            <person name="Sheng Z."/>
            <person name="An Y."/>
            <person name="Searle S."/>
            <person name="Herrero J."/>
            <person name="Groenen M.A."/>
            <person name="Crooijmans R.P."/>
            <person name="Faraut T."/>
            <person name="Cai Q."/>
            <person name="Webster R.G."/>
            <person name="Aldridge J.R."/>
            <person name="Warren W.C."/>
            <person name="Bartschat S."/>
            <person name="Kehr S."/>
            <person name="Marz M."/>
            <person name="Stadler P.F."/>
            <person name="Smith J."/>
            <person name="Kraus R.H."/>
            <person name="Zhao Y."/>
            <person name="Ren L."/>
            <person name="Fei J."/>
            <person name="Morisson M."/>
            <person name="Kaiser P."/>
            <person name="Griffin D.K."/>
            <person name="Rao M."/>
            <person name="Pitel F."/>
            <person name="Wang J."/>
            <person name="Li N."/>
        </authorList>
    </citation>
    <scope>NUCLEOTIDE SEQUENCE [LARGE SCALE GENOMIC DNA]</scope>
</reference>
<accession>R0KW13</accession>
<evidence type="ECO:0000313" key="2">
    <source>
        <dbReference type="EMBL" id="EOA97468.1"/>
    </source>
</evidence>
<dbReference type="Proteomes" id="UP000296049">
    <property type="component" value="Unassembled WGS sequence"/>
</dbReference>
<dbReference type="AlphaFoldDB" id="R0KW13"/>
<proteinExistence type="predicted"/>
<keyword evidence="3" id="KW-1185">Reference proteome</keyword>
<gene>
    <name evidence="2" type="ORF">Anapl_09627</name>
</gene>